<evidence type="ECO:0000313" key="2">
    <source>
        <dbReference type="EMBL" id="MBD2342944.1"/>
    </source>
</evidence>
<dbReference type="EMBL" id="JACJRF010000002">
    <property type="protein sequence ID" value="MBD2342944.1"/>
    <property type="molecule type" value="Genomic_DNA"/>
</dbReference>
<protein>
    <submittedName>
        <fullName evidence="2">Uncharacterized protein</fullName>
    </submittedName>
</protein>
<keyword evidence="1" id="KW-1133">Transmembrane helix</keyword>
<dbReference type="Proteomes" id="UP000607281">
    <property type="component" value="Unassembled WGS sequence"/>
</dbReference>
<accession>A0ABR8CKW0</accession>
<evidence type="ECO:0000256" key="1">
    <source>
        <dbReference type="SAM" id="Phobius"/>
    </source>
</evidence>
<sequence>MSYTNWEKEGDRHAFLKSCYAWRFNFLFLIGISAAVTQYFLLLKQRNTNYFQEKGVSVENTYTPKFLTQTLVVIANATALKNAKSKKQKFLKLLILHI</sequence>
<dbReference type="RefSeq" id="WP_190405421.1">
    <property type="nucleotide sequence ID" value="NZ_JACJRF010000002.1"/>
</dbReference>
<proteinExistence type="predicted"/>
<comment type="caution">
    <text evidence="2">The sequence shown here is derived from an EMBL/GenBank/DDBJ whole genome shotgun (WGS) entry which is preliminary data.</text>
</comment>
<evidence type="ECO:0000313" key="3">
    <source>
        <dbReference type="Proteomes" id="UP000607281"/>
    </source>
</evidence>
<feature type="transmembrane region" description="Helical" evidence="1">
    <location>
        <begin position="20"/>
        <end position="42"/>
    </location>
</feature>
<reference evidence="2 3" key="1">
    <citation type="journal article" date="2020" name="ISME J.">
        <title>Comparative genomics reveals insights into cyanobacterial evolution and habitat adaptation.</title>
        <authorList>
            <person name="Chen M.Y."/>
            <person name="Teng W.K."/>
            <person name="Zhao L."/>
            <person name="Hu C.X."/>
            <person name="Zhou Y.K."/>
            <person name="Han B.P."/>
            <person name="Song L.R."/>
            <person name="Shu W.S."/>
        </authorList>
    </citation>
    <scope>NUCLEOTIDE SEQUENCE [LARGE SCALE GENOMIC DNA]</scope>
    <source>
        <strain evidence="2 3">FACHB-260</strain>
    </source>
</reference>
<keyword evidence="3" id="KW-1185">Reference proteome</keyword>
<name>A0ABR8CKW0_9NOST</name>
<organism evidence="2 3">
    <name type="scientific">Anabaena subtropica FACHB-260</name>
    <dbReference type="NCBI Taxonomy" id="2692884"/>
    <lineage>
        <taxon>Bacteria</taxon>
        <taxon>Bacillati</taxon>
        <taxon>Cyanobacteriota</taxon>
        <taxon>Cyanophyceae</taxon>
        <taxon>Nostocales</taxon>
        <taxon>Nostocaceae</taxon>
        <taxon>Anabaena</taxon>
    </lineage>
</organism>
<keyword evidence="1" id="KW-0812">Transmembrane</keyword>
<gene>
    <name evidence="2" type="ORF">H6G18_02120</name>
</gene>
<keyword evidence="1" id="KW-0472">Membrane</keyword>